<dbReference type="EMBL" id="RQPI01000001">
    <property type="protein sequence ID" value="RQW13872.1"/>
    <property type="molecule type" value="Genomic_DNA"/>
</dbReference>
<dbReference type="GO" id="GO:0046872">
    <property type="term" value="F:metal ion binding"/>
    <property type="evidence" value="ECO:0007669"/>
    <property type="project" value="UniProtKB-KW"/>
</dbReference>
<dbReference type="PROSITE" id="PS00550">
    <property type="entry name" value="HEMERYTHRINS"/>
    <property type="match status" value="1"/>
</dbReference>
<sequence>MITWRESYEIGVEKIDCQHRQLLVKLNEFFDACSNQQGREKIEETLKFLKDYTIEHFGSEEELMNDIHFPELSEHQKEHADFVKTVLELEEMVKTKGVSVLTTIKLNRTLTDWLLSHINKCDRLIGDYLAQQRKANA</sequence>
<dbReference type="OrthoDB" id="9797092at2"/>
<proteinExistence type="inferred from homology"/>
<dbReference type="Proteomes" id="UP000282529">
    <property type="component" value="Unassembled WGS sequence"/>
</dbReference>
<dbReference type="CDD" id="cd12107">
    <property type="entry name" value="Hemerythrin"/>
    <property type="match status" value="1"/>
</dbReference>
<dbReference type="NCBIfam" id="NF033749">
    <property type="entry name" value="bact_hemeryth"/>
    <property type="match status" value="1"/>
</dbReference>
<dbReference type="Pfam" id="PF01814">
    <property type="entry name" value="Hemerythrin"/>
    <property type="match status" value="1"/>
</dbReference>
<evidence type="ECO:0000256" key="3">
    <source>
        <dbReference type="ARBA" id="ARBA00023004"/>
    </source>
</evidence>
<comment type="caution">
    <text evidence="5">The sequence shown here is derived from an EMBL/GenBank/DDBJ whole genome shotgun (WGS) entry which is preliminary data.</text>
</comment>
<comment type="similarity">
    <text evidence="1">Belongs to the hemerythrin family.</text>
</comment>
<dbReference type="InterPro" id="IPR012827">
    <property type="entry name" value="Hemerythrin_metal-bd"/>
</dbReference>
<evidence type="ECO:0000259" key="4">
    <source>
        <dbReference type="Pfam" id="PF01814"/>
    </source>
</evidence>
<keyword evidence="2" id="KW-0479">Metal-binding</keyword>
<name>A0A3N9Q537_9BACL</name>
<keyword evidence="3" id="KW-0408">Iron</keyword>
<evidence type="ECO:0000256" key="1">
    <source>
        <dbReference type="ARBA" id="ARBA00010587"/>
    </source>
</evidence>
<evidence type="ECO:0000313" key="5">
    <source>
        <dbReference type="EMBL" id="RQW13872.1"/>
    </source>
</evidence>
<gene>
    <name evidence="5" type="ORF">EH198_03015</name>
</gene>
<keyword evidence="6" id="KW-1185">Reference proteome</keyword>
<dbReference type="InterPro" id="IPR016131">
    <property type="entry name" value="Haemerythrin_Fe_BS"/>
</dbReference>
<dbReference type="SUPFAM" id="SSF47188">
    <property type="entry name" value="Hemerythrin-like"/>
    <property type="match status" value="1"/>
</dbReference>
<organism evidence="5 6">
    <name type="scientific">Paenibacillus rhizophilus</name>
    <dbReference type="NCBI Taxonomy" id="1850366"/>
    <lineage>
        <taxon>Bacteria</taxon>
        <taxon>Bacillati</taxon>
        <taxon>Bacillota</taxon>
        <taxon>Bacilli</taxon>
        <taxon>Bacillales</taxon>
        <taxon>Paenibacillaceae</taxon>
        <taxon>Paenibacillus</taxon>
    </lineage>
</organism>
<dbReference type="NCBIfam" id="TIGR02481">
    <property type="entry name" value="hemeryth_dom"/>
    <property type="match status" value="1"/>
</dbReference>
<dbReference type="InterPro" id="IPR035938">
    <property type="entry name" value="Hemerythrin-like_sf"/>
</dbReference>
<accession>A0A3N9Q537</accession>
<dbReference type="AlphaFoldDB" id="A0A3N9Q537"/>
<dbReference type="InterPro" id="IPR050669">
    <property type="entry name" value="Hemerythrin"/>
</dbReference>
<protein>
    <submittedName>
        <fullName evidence="5">Hemerythrin</fullName>
    </submittedName>
</protein>
<evidence type="ECO:0000313" key="6">
    <source>
        <dbReference type="Proteomes" id="UP000282529"/>
    </source>
</evidence>
<dbReference type="PANTHER" id="PTHR37164">
    <property type="entry name" value="BACTERIOHEMERYTHRIN"/>
    <property type="match status" value="1"/>
</dbReference>
<dbReference type="Gene3D" id="1.20.120.50">
    <property type="entry name" value="Hemerythrin-like"/>
    <property type="match status" value="1"/>
</dbReference>
<feature type="domain" description="Hemerythrin-like" evidence="4">
    <location>
        <begin position="11"/>
        <end position="125"/>
    </location>
</feature>
<dbReference type="InterPro" id="IPR012312">
    <property type="entry name" value="Hemerythrin-like"/>
</dbReference>
<reference evidence="5 6" key="1">
    <citation type="submission" date="2018-11" db="EMBL/GenBank/DDBJ databases">
        <title>Genome sequence of strain 7197.</title>
        <authorList>
            <person name="Gao J."/>
            <person name="Sun J."/>
        </authorList>
    </citation>
    <scope>NUCLEOTIDE SEQUENCE [LARGE SCALE GENOMIC DNA]</scope>
    <source>
        <strain evidence="5 6">7197</strain>
    </source>
</reference>
<dbReference type="PANTHER" id="PTHR37164:SF1">
    <property type="entry name" value="BACTERIOHEMERYTHRIN"/>
    <property type="match status" value="1"/>
</dbReference>
<evidence type="ECO:0000256" key="2">
    <source>
        <dbReference type="ARBA" id="ARBA00022723"/>
    </source>
</evidence>